<dbReference type="SUPFAM" id="SSF53383">
    <property type="entry name" value="PLP-dependent transferases"/>
    <property type="match status" value="1"/>
</dbReference>
<dbReference type="InterPro" id="IPR015424">
    <property type="entry name" value="PyrdxlP-dep_Trfase"/>
</dbReference>
<name>A0A2J8B553_9FIRM</name>
<protein>
    <recommendedName>
        <fullName evidence="3">Aminotransferase</fullName>
    </recommendedName>
</protein>
<dbReference type="Gene3D" id="3.40.640.10">
    <property type="entry name" value="Type I PLP-dependent aspartate aminotransferase-like (Major domain)"/>
    <property type="match status" value="1"/>
</dbReference>
<dbReference type="GO" id="GO:0004069">
    <property type="term" value="F:L-aspartate:2-oxoglutarate aminotransferase activity"/>
    <property type="evidence" value="ECO:0007669"/>
    <property type="project" value="InterPro"/>
</dbReference>
<proteinExistence type="predicted"/>
<dbReference type="RefSeq" id="WP_012993194.1">
    <property type="nucleotide sequence ID" value="NZ_NBZD01000001.1"/>
</dbReference>
<organism evidence="1 2">
    <name type="scientific">Mageeibacillus indolicus</name>
    <dbReference type="NCBI Taxonomy" id="884684"/>
    <lineage>
        <taxon>Bacteria</taxon>
        <taxon>Bacillati</taxon>
        <taxon>Bacillota</taxon>
        <taxon>Clostridia</taxon>
        <taxon>Eubacteriales</taxon>
        <taxon>Oscillospiraceae</taxon>
        <taxon>Mageeibacillus</taxon>
    </lineage>
</organism>
<dbReference type="EMBL" id="NBZD01000001">
    <property type="protein sequence ID" value="PNH19888.1"/>
    <property type="molecule type" value="Genomic_DNA"/>
</dbReference>
<evidence type="ECO:0000313" key="1">
    <source>
        <dbReference type="EMBL" id="PNH19888.1"/>
    </source>
</evidence>
<evidence type="ECO:0000313" key="2">
    <source>
        <dbReference type="Proteomes" id="UP000236394"/>
    </source>
</evidence>
<reference evidence="2" key="1">
    <citation type="submission" date="2017-04" db="EMBL/GenBank/DDBJ databases">
        <authorList>
            <person name="Bumgarner R.E."/>
            <person name="Fredricks D.N."/>
            <person name="Srinivasan S."/>
        </authorList>
    </citation>
    <scope>NUCLEOTIDE SEQUENCE [LARGE SCALE GENOMIC DNA]</scope>
    <source>
        <strain evidence="2">KA00405</strain>
    </source>
</reference>
<dbReference type="Proteomes" id="UP000236394">
    <property type="component" value="Unassembled WGS sequence"/>
</dbReference>
<sequence>MDYLRATQTDLIKERDTARELLAEMASEGLQVDFSVIRPSTAQLDLSLPMLNVIDSHSVLDSENGQDCRNYGSTDGIPEARRLMAHMLGTHVVHTIVSGNSGWNLIYQVLSHAMLDGVCGGKPWKDVEGRRFICPVPGALNHWRLAKQFGFTLLTVPMRSDGPDMDMVEELIKDSRVKGMWCTPKYQNPTGTVYSSAVIRRLASLKPAAKDFRLFWDNAYAVHDFGKNVATIPDIIEESEKAGNPEIVYEFGTTDLITFPGSGLAAVAAGSANLIDIRHFVEMATTGANKINQLRHVRFLKGSSGLNAHMKKHAAILQPKFKLVENILARELASGGLAKWTVPKGGYVILLQTIEGTAKKIIQTCAAAGVKLPLAGSAYPNCNDLTDNHISLCPAAENIDKIGKATKVIAYAIRLVGTEAILAAKAGGR</sequence>
<dbReference type="InterPro" id="IPR024551">
    <property type="entry name" value="AspAT_Ic"/>
</dbReference>
<dbReference type="PANTHER" id="PTHR43799:SF1">
    <property type="entry name" value="ASPARTATE AMINOTRANSFERASE"/>
    <property type="match status" value="1"/>
</dbReference>
<accession>A0A2J8B553</accession>
<dbReference type="OMA" id="AMDGVAT"/>
<dbReference type="InterPro" id="IPR015421">
    <property type="entry name" value="PyrdxlP-dep_Trfase_major"/>
</dbReference>
<dbReference type="AlphaFoldDB" id="A0A2J8B553"/>
<dbReference type="InterPro" id="IPR015422">
    <property type="entry name" value="PyrdxlP-dep_Trfase_small"/>
</dbReference>
<dbReference type="Pfam" id="PF12897">
    <property type="entry name" value="Asp_aminotransf"/>
    <property type="match status" value="1"/>
</dbReference>
<evidence type="ECO:0008006" key="3">
    <source>
        <dbReference type="Google" id="ProtNLM"/>
    </source>
</evidence>
<dbReference type="Gene3D" id="3.90.1150.10">
    <property type="entry name" value="Aspartate Aminotransferase, domain 1"/>
    <property type="match status" value="1"/>
</dbReference>
<dbReference type="PANTHER" id="PTHR43799">
    <property type="entry name" value="AMINOTRANSFERASE, PUTATIVE-RELATED"/>
    <property type="match status" value="1"/>
</dbReference>
<gene>
    <name evidence="1" type="ORF">B7R76_03185</name>
</gene>
<comment type="caution">
    <text evidence="1">The sequence shown here is derived from an EMBL/GenBank/DDBJ whole genome shotgun (WGS) entry which is preliminary data.</text>
</comment>